<sequence length="378" mass="43686">MAWNKTPSIQTKKPTAPAYFKWLSAIGIAIFFLIYFLYTNTNNELSHQKKWVNIIIVVCPLLIITITFLCRLLVYIKKKGYYDFLEKEKLYADKQWEQWGSRSMSVLKSVLFLPQKITLPYMLKHQSQHTARYKIPQKIDYLSNEKSCCFYLLRTVQDKVIQLSNQSPFHIQYLTKKNVDLAKNELTSSWEKLFPNVDIPNFDITDTLSYGFIESAIKDNENIIELILIEQPYTQEQSAILSVIIITTDDIAKSHHLETIANIKRPMPIDTDENHQIAIDLFPEIQTESHNATHTFSDGKCPTSLFTALYQSDNTIMKISPNTLIDLEFFIGPTGEYSSWFNMALAVEFVSQYKKTSLTLSQEPNRMFIGTITPSQSI</sequence>
<evidence type="ECO:0000256" key="1">
    <source>
        <dbReference type="SAM" id="Phobius"/>
    </source>
</evidence>
<name>K8WF97_9GAMM</name>
<dbReference type="RefSeq" id="WP_008913067.1">
    <property type="nucleotide sequence ID" value="NZ_KB233224.1"/>
</dbReference>
<dbReference type="EMBL" id="AKKL01000044">
    <property type="protein sequence ID" value="EKT56157.1"/>
    <property type="molecule type" value="Genomic_DNA"/>
</dbReference>
<dbReference type="PATRIC" id="fig|1141662.3.peg.3125"/>
<comment type="caution">
    <text evidence="2">The sequence shown here is derived from an EMBL/GenBank/DDBJ whole genome shotgun (WGS) entry which is preliminary data.</text>
</comment>
<feature type="transmembrane region" description="Helical" evidence="1">
    <location>
        <begin position="51"/>
        <end position="74"/>
    </location>
</feature>
<keyword evidence="1" id="KW-1133">Transmembrane helix</keyword>
<dbReference type="STRING" id="1141662.OOA_15417"/>
<evidence type="ECO:0000313" key="2">
    <source>
        <dbReference type="EMBL" id="EKT56157.1"/>
    </source>
</evidence>
<feature type="transmembrane region" description="Helical" evidence="1">
    <location>
        <begin position="20"/>
        <end position="39"/>
    </location>
</feature>
<evidence type="ECO:0000313" key="3">
    <source>
        <dbReference type="Proteomes" id="UP000009336"/>
    </source>
</evidence>
<proteinExistence type="predicted"/>
<dbReference type="OrthoDB" id="6457425at2"/>
<dbReference type="Proteomes" id="UP000009336">
    <property type="component" value="Unassembled WGS sequence"/>
</dbReference>
<dbReference type="AlphaFoldDB" id="K8WF97"/>
<accession>K8WF97</accession>
<dbReference type="HOGENOM" id="CLU_059895_0_0_6"/>
<keyword evidence="1" id="KW-0472">Membrane</keyword>
<organism evidence="2 3">
    <name type="scientific">Providencia burhodogranariea DSM 19968</name>
    <dbReference type="NCBI Taxonomy" id="1141662"/>
    <lineage>
        <taxon>Bacteria</taxon>
        <taxon>Pseudomonadati</taxon>
        <taxon>Pseudomonadota</taxon>
        <taxon>Gammaproteobacteria</taxon>
        <taxon>Enterobacterales</taxon>
        <taxon>Morganellaceae</taxon>
        <taxon>Providencia</taxon>
    </lineage>
</organism>
<dbReference type="eggNOG" id="ENOG5033JXQ">
    <property type="taxonomic scope" value="Bacteria"/>
</dbReference>
<protein>
    <recommendedName>
        <fullName evidence="4">Type VI secretion protein</fullName>
    </recommendedName>
</protein>
<keyword evidence="3" id="KW-1185">Reference proteome</keyword>
<keyword evidence="1" id="KW-0812">Transmembrane</keyword>
<evidence type="ECO:0008006" key="4">
    <source>
        <dbReference type="Google" id="ProtNLM"/>
    </source>
</evidence>
<gene>
    <name evidence="2" type="ORF">OOA_15417</name>
</gene>
<reference evidence="2 3" key="1">
    <citation type="journal article" date="2012" name="BMC Genomics">
        <title>Comparative genomics of bacteria in the genus Providencia isolated from wild Drosophila melanogaster.</title>
        <authorList>
            <person name="Galac M.R."/>
            <person name="Lazzaro B.P."/>
        </authorList>
    </citation>
    <scope>NUCLEOTIDE SEQUENCE [LARGE SCALE GENOMIC DNA]</scope>
    <source>
        <strain evidence="2 3">DSM 19968</strain>
    </source>
</reference>